<evidence type="ECO:0000313" key="2">
    <source>
        <dbReference type="Proteomes" id="UP001415857"/>
    </source>
</evidence>
<gene>
    <name evidence="1" type="ORF">L1049_024216</name>
</gene>
<dbReference type="InterPro" id="IPR039300">
    <property type="entry name" value="JASON"/>
</dbReference>
<accession>A0AAP0RU36</accession>
<organism evidence="1 2">
    <name type="scientific">Liquidambar formosana</name>
    <name type="common">Formosan gum</name>
    <dbReference type="NCBI Taxonomy" id="63359"/>
    <lineage>
        <taxon>Eukaryota</taxon>
        <taxon>Viridiplantae</taxon>
        <taxon>Streptophyta</taxon>
        <taxon>Embryophyta</taxon>
        <taxon>Tracheophyta</taxon>
        <taxon>Spermatophyta</taxon>
        <taxon>Magnoliopsida</taxon>
        <taxon>eudicotyledons</taxon>
        <taxon>Gunneridae</taxon>
        <taxon>Pentapetalae</taxon>
        <taxon>Saxifragales</taxon>
        <taxon>Altingiaceae</taxon>
        <taxon>Liquidambar</taxon>
    </lineage>
</organism>
<dbReference type="GO" id="GO:0007142">
    <property type="term" value="P:male meiosis II"/>
    <property type="evidence" value="ECO:0007669"/>
    <property type="project" value="InterPro"/>
</dbReference>
<reference evidence="1 2" key="1">
    <citation type="journal article" date="2024" name="Plant J.">
        <title>Genome sequences and population genomics reveal climatic adaptation and genomic divergence between two closely related sweetgum species.</title>
        <authorList>
            <person name="Xu W.Q."/>
            <person name="Ren C.Q."/>
            <person name="Zhang X.Y."/>
            <person name="Comes H.P."/>
            <person name="Liu X.H."/>
            <person name="Li Y.G."/>
            <person name="Kettle C.J."/>
            <person name="Jalonen R."/>
            <person name="Gaisberger H."/>
            <person name="Ma Y.Z."/>
            <person name="Qiu Y.X."/>
        </authorList>
    </citation>
    <scope>NUCLEOTIDE SEQUENCE [LARGE SCALE GENOMIC DNA]</scope>
    <source>
        <strain evidence="1">Hangzhou</strain>
    </source>
</reference>
<dbReference type="PANTHER" id="PTHR33318:SF7">
    <property type="entry name" value="PROTEIN JASON"/>
    <property type="match status" value="1"/>
</dbReference>
<dbReference type="AlphaFoldDB" id="A0AAP0RU36"/>
<name>A0AAP0RU36_LIQFO</name>
<dbReference type="PANTHER" id="PTHR33318">
    <property type="entry name" value="ASPARTYL/GLUTAMYL-TRNA(ASN/GLN) AMIDOTRANSFERASE SUBUNIT"/>
    <property type="match status" value="1"/>
</dbReference>
<comment type="caution">
    <text evidence="1">The sequence shown here is derived from an EMBL/GenBank/DDBJ whole genome shotgun (WGS) entry which is preliminary data.</text>
</comment>
<dbReference type="EMBL" id="JBBPBK010000005">
    <property type="protein sequence ID" value="KAK9285033.1"/>
    <property type="molecule type" value="Genomic_DNA"/>
</dbReference>
<keyword evidence="2" id="KW-1185">Reference proteome</keyword>
<evidence type="ECO:0000313" key="1">
    <source>
        <dbReference type="EMBL" id="KAK9285033.1"/>
    </source>
</evidence>
<protein>
    <submittedName>
        <fullName evidence="1">Uncharacterized protein</fullName>
    </submittedName>
</protein>
<proteinExistence type="predicted"/>
<sequence length="252" mass="27921">MICSLISCDLGFLYRAVRAMGCFFGCFRIRDDHNRPQAHLVSQSGPSKTREAVISQNRLSSLFLSEDSPCKDKESHILGSSQPDIVDRELKDEAKFLKACGTLPETPAEIRNASEKLKGSPLHDRDSEPSKFHSWLPNTSINELHLDKQPDQPPTPIKLCEEWGKGSVDSEHTPISCISDAQNKRSISNSFNEGSGLGSGNVAIKVYATQTDDITTSVSPWLSATNVQRRNKSVRFECESGCGFTFLKQLFI</sequence>
<dbReference type="Proteomes" id="UP001415857">
    <property type="component" value="Unassembled WGS sequence"/>
</dbReference>